<dbReference type="Pfam" id="PF05050">
    <property type="entry name" value="Methyltransf_21"/>
    <property type="match status" value="1"/>
</dbReference>
<dbReference type="InterPro" id="IPR006342">
    <property type="entry name" value="FkbM_mtfrase"/>
</dbReference>
<dbReference type="GO" id="GO:0008171">
    <property type="term" value="F:O-methyltransferase activity"/>
    <property type="evidence" value="ECO:0007669"/>
    <property type="project" value="TreeGrafter"/>
</dbReference>
<dbReference type="SUPFAM" id="SSF53335">
    <property type="entry name" value="S-adenosyl-L-methionine-dependent methyltransferases"/>
    <property type="match status" value="1"/>
</dbReference>
<dbReference type="InterPro" id="IPR053188">
    <property type="entry name" value="FkbM_Methyltransferase"/>
</dbReference>
<protein>
    <submittedName>
        <fullName evidence="2">2-O-methyltransferase NoeI</fullName>
        <ecNumber evidence="2">2.1.1.-</ecNumber>
    </submittedName>
</protein>
<evidence type="ECO:0000313" key="3">
    <source>
        <dbReference type="Proteomes" id="UP000318437"/>
    </source>
</evidence>
<evidence type="ECO:0000259" key="1">
    <source>
        <dbReference type="Pfam" id="PF05050"/>
    </source>
</evidence>
<sequence>MSISKELIRGVKKRMQGIGIDLARYQASSHPVAKRAQQLRDHSIDCVLDVGANTGQYARNLRDLGYRGRIVSFEPMLKAYGTLIKNAASDRNWETLNIALGESSGEMTIKIAENSWSSSLLDVKDSHISAMSSARCVGSETIEVKRLDDVLGGICKPGENIFLKIDTQGFEKQVLEGAQQSLPKIDMLQIEMSFVELYENQALFVEMYELVCKQGFQLTCLEDLWWDQNTGQLMQVDGVFQRA</sequence>
<dbReference type="PANTHER" id="PTHR36973">
    <property type="entry name" value="SLL1456 PROTEIN-RELATED"/>
    <property type="match status" value="1"/>
</dbReference>
<proteinExistence type="predicted"/>
<keyword evidence="2" id="KW-0489">Methyltransferase</keyword>
<name>A0A5C6CU93_9BACT</name>
<gene>
    <name evidence="2" type="primary">noeI</name>
    <name evidence="2" type="ORF">Pla144_13790</name>
</gene>
<dbReference type="EC" id="2.1.1.-" evidence="2"/>
<dbReference type="RefSeq" id="WP_146449199.1">
    <property type="nucleotide sequence ID" value="NZ_SJPS01000002.1"/>
</dbReference>
<feature type="domain" description="Methyltransferase FkbM" evidence="1">
    <location>
        <begin position="49"/>
        <end position="218"/>
    </location>
</feature>
<dbReference type="NCBIfam" id="TIGR01444">
    <property type="entry name" value="fkbM_fam"/>
    <property type="match status" value="1"/>
</dbReference>
<accession>A0A5C6CU93</accession>
<dbReference type="Gene3D" id="3.40.50.150">
    <property type="entry name" value="Vaccinia Virus protein VP39"/>
    <property type="match status" value="1"/>
</dbReference>
<keyword evidence="3" id="KW-1185">Reference proteome</keyword>
<dbReference type="GO" id="GO:0032259">
    <property type="term" value="P:methylation"/>
    <property type="evidence" value="ECO:0007669"/>
    <property type="project" value="UniProtKB-KW"/>
</dbReference>
<dbReference type="PANTHER" id="PTHR36973:SF4">
    <property type="entry name" value="NODULATION PROTEIN"/>
    <property type="match status" value="1"/>
</dbReference>
<reference evidence="2 3" key="1">
    <citation type="submission" date="2019-02" db="EMBL/GenBank/DDBJ databases">
        <title>Deep-cultivation of Planctomycetes and their phenomic and genomic characterization uncovers novel biology.</title>
        <authorList>
            <person name="Wiegand S."/>
            <person name="Jogler M."/>
            <person name="Boedeker C."/>
            <person name="Pinto D."/>
            <person name="Vollmers J."/>
            <person name="Rivas-Marin E."/>
            <person name="Kohn T."/>
            <person name="Peeters S.H."/>
            <person name="Heuer A."/>
            <person name="Rast P."/>
            <person name="Oberbeckmann S."/>
            <person name="Bunk B."/>
            <person name="Jeske O."/>
            <person name="Meyerdierks A."/>
            <person name="Storesund J.E."/>
            <person name="Kallscheuer N."/>
            <person name="Luecker S."/>
            <person name="Lage O.M."/>
            <person name="Pohl T."/>
            <person name="Merkel B.J."/>
            <person name="Hornburger P."/>
            <person name="Mueller R.-W."/>
            <person name="Bruemmer F."/>
            <person name="Labrenz M."/>
            <person name="Spormann A.M."/>
            <person name="Op Den Camp H."/>
            <person name="Overmann J."/>
            <person name="Amann R."/>
            <person name="Jetten M.S.M."/>
            <person name="Mascher T."/>
            <person name="Medema M.H."/>
            <person name="Devos D.P."/>
            <person name="Kaster A.-K."/>
            <person name="Ovreas L."/>
            <person name="Rohde M."/>
            <person name="Galperin M.Y."/>
            <person name="Jogler C."/>
        </authorList>
    </citation>
    <scope>NUCLEOTIDE SEQUENCE [LARGE SCALE GENOMIC DNA]</scope>
    <source>
        <strain evidence="2 3">Pla144</strain>
    </source>
</reference>
<keyword evidence="2" id="KW-0808">Transferase</keyword>
<organism evidence="2 3">
    <name type="scientific">Bythopirellula polymerisocia</name>
    <dbReference type="NCBI Taxonomy" id="2528003"/>
    <lineage>
        <taxon>Bacteria</taxon>
        <taxon>Pseudomonadati</taxon>
        <taxon>Planctomycetota</taxon>
        <taxon>Planctomycetia</taxon>
        <taxon>Pirellulales</taxon>
        <taxon>Lacipirellulaceae</taxon>
        <taxon>Bythopirellula</taxon>
    </lineage>
</organism>
<comment type="caution">
    <text evidence="2">The sequence shown here is derived from an EMBL/GenBank/DDBJ whole genome shotgun (WGS) entry which is preliminary data.</text>
</comment>
<dbReference type="OrthoDB" id="4104638at2"/>
<dbReference type="EMBL" id="SJPS01000002">
    <property type="protein sequence ID" value="TWU28092.1"/>
    <property type="molecule type" value="Genomic_DNA"/>
</dbReference>
<dbReference type="InterPro" id="IPR029063">
    <property type="entry name" value="SAM-dependent_MTases_sf"/>
</dbReference>
<evidence type="ECO:0000313" key="2">
    <source>
        <dbReference type="EMBL" id="TWU28092.1"/>
    </source>
</evidence>
<dbReference type="AlphaFoldDB" id="A0A5C6CU93"/>
<dbReference type="Proteomes" id="UP000318437">
    <property type="component" value="Unassembled WGS sequence"/>
</dbReference>